<evidence type="ECO:0000313" key="1">
    <source>
        <dbReference type="EMBL" id="TYT27612.1"/>
    </source>
</evidence>
<keyword evidence="2" id="KW-1185">Reference proteome</keyword>
<sequence length="111" mass="12245">MRLAELGVAAQRVASARMTRMALAGASPSARDRREFNGMVVEKQVAFVESWAAMWTEAWQLQARLALSWMTGAPSPARQAQMLQAGLDRIAARGLAPVQRRVRANARRLRG</sequence>
<name>A0A5D4XX64_9GAMM</name>
<accession>A0A5D4XX64</accession>
<evidence type="ECO:0008006" key="3">
    <source>
        <dbReference type="Google" id="ProtNLM"/>
    </source>
</evidence>
<gene>
    <name evidence="1" type="ORF">FZO89_12135</name>
</gene>
<organism evidence="1 2">
    <name type="scientific">Luteimonas viscosa</name>
    <dbReference type="NCBI Taxonomy" id="1132694"/>
    <lineage>
        <taxon>Bacteria</taxon>
        <taxon>Pseudomonadati</taxon>
        <taxon>Pseudomonadota</taxon>
        <taxon>Gammaproteobacteria</taxon>
        <taxon>Lysobacterales</taxon>
        <taxon>Lysobacteraceae</taxon>
        <taxon>Luteimonas</taxon>
    </lineage>
</organism>
<reference evidence="1 2" key="1">
    <citation type="submission" date="2019-08" db="EMBL/GenBank/DDBJ databases">
        <title>Luteimonas viscosus sp. nov., isolated from soil of a sunflower field.</title>
        <authorList>
            <person name="Jianli Z."/>
            <person name="Ying Z."/>
        </authorList>
    </citation>
    <scope>NUCLEOTIDE SEQUENCE [LARGE SCALE GENOMIC DNA]</scope>
    <source>
        <strain evidence="1 2">XBU10</strain>
    </source>
</reference>
<dbReference type="EMBL" id="VTFT01000001">
    <property type="protein sequence ID" value="TYT27612.1"/>
    <property type="molecule type" value="Genomic_DNA"/>
</dbReference>
<evidence type="ECO:0000313" key="2">
    <source>
        <dbReference type="Proteomes" id="UP000324973"/>
    </source>
</evidence>
<comment type="caution">
    <text evidence="1">The sequence shown here is derived from an EMBL/GenBank/DDBJ whole genome shotgun (WGS) entry which is preliminary data.</text>
</comment>
<dbReference type="InterPro" id="IPR053785">
    <property type="entry name" value="PhaP6-like"/>
</dbReference>
<protein>
    <recommendedName>
        <fullName evidence="3">Phasin protein</fullName>
    </recommendedName>
</protein>
<dbReference type="NCBIfam" id="NF045536">
    <property type="entry name" value="phasin_PhaP6"/>
    <property type="match status" value="1"/>
</dbReference>
<proteinExistence type="predicted"/>
<dbReference type="Proteomes" id="UP000324973">
    <property type="component" value="Unassembled WGS sequence"/>
</dbReference>
<dbReference type="OrthoDB" id="5625573at2"/>
<dbReference type="AlphaFoldDB" id="A0A5D4XX64"/>